<dbReference type="AlphaFoldDB" id="A0A1G1VTC3"/>
<evidence type="ECO:0000256" key="10">
    <source>
        <dbReference type="ARBA" id="ARBA00022989"/>
    </source>
</evidence>
<dbReference type="GO" id="GO:0006487">
    <property type="term" value="P:protein N-linked glycosylation"/>
    <property type="evidence" value="ECO:0007669"/>
    <property type="project" value="TreeGrafter"/>
</dbReference>
<dbReference type="EMBL" id="MHCJ01000003">
    <property type="protein sequence ID" value="OGY18574.1"/>
    <property type="molecule type" value="Genomic_DNA"/>
</dbReference>
<dbReference type="EC" id="2.4.1.117" evidence="4"/>
<comment type="caution">
    <text evidence="14">The sequence shown here is derived from an EMBL/GenBank/DDBJ whole genome shotgun (WGS) entry which is preliminary data.</text>
</comment>
<protein>
    <recommendedName>
        <fullName evidence="4">dolichyl-phosphate beta-glucosyltransferase</fullName>
        <ecNumber evidence="4">2.4.1.117</ecNumber>
    </recommendedName>
</protein>
<evidence type="ECO:0000256" key="8">
    <source>
        <dbReference type="ARBA" id="ARBA00022824"/>
    </source>
</evidence>
<evidence type="ECO:0000256" key="4">
    <source>
        <dbReference type="ARBA" id="ARBA00012583"/>
    </source>
</evidence>
<evidence type="ECO:0000313" key="15">
    <source>
        <dbReference type="Proteomes" id="UP000179233"/>
    </source>
</evidence>
<comment type="catalytic activity">
    <reaction evidence="12">
        <text>a di-trans,poly-cis-dolichyl phosphate + UDP-alpha-D-glucose = a di-trans,poly-cis-dolichyl beta-D-glucosyl phosphate + UDP</text>
        <dbReference type="Rhea" id="RHEA:15401"/>
        <dbReference type="Rhea" id="RHEA-COMP:19498"/>
        <dbReference type="Rhea" id="RHEA-COMP:19502"/>
        <dbReference type="ChEBI" id="CHEBI:57525"/>
        <dbReference type="ChEBI" id="CHEBI:57683"/>
        <dbReference type="ChEBI" id="CHEBI:58223"/>
        <dbReference type="ChEBI" id="CHEBI:58885"/>
        <dbReference type="EC" id="2.4.1.117"/>
    </reaction>
    <physiologicalReaction direction="left-to-right" evidence="12">
        <dbReference type="Rhea" id="RHEA:15402"/>
    </physiologicalReaction>
</comment>
<name>A0A1G1VTC3_9BACT</name>
<proteinExistence type="inferred from homology"/>
<evidence type="ECO:0000256" key="11">
    <source>
        <dbReference type="ARBA" id="ARBA00023136"/>
    </source>
</evidence>
<dbReference type="InterPro" id="IPR001173">
    <property type="entry name" value="Glyco_trans_2-like"/>
</dbReference>
<evidence type="ECO:0000256" key="5">
    <source>
        <dbReference type="ARBA" id="ARBA00022676"/>
    </source>
</evidence>
<organism evidence="14 15">
    <name type="scientific">Candidatus Chisholmbacteria bacterium RIFCSPHIGHO2_01_FULL_52_32</name>
    <dbReference type="NCBI Taxonomy" id="1797591"/>
    <lineage>
        <taxon>Bacteria</taxon>
        <taxon>Candidatus Chisholmiibacteriota</taxon>
    </lineage>
</organism>
<dbReference type="Gene3D" id="3.90.550.10">
    <property type="entry name" value="Spore Coat Polysaccharide Biosynthesis Protein SpsA, Chain A"/>
    <property type="match status" value="1"/>
</dbReference>
<keyword evidence="7" id="KW-0812">Transmembrane</keyword>
<comment type="subcellular location">
    <subcellularLocation>
        <location evidence="1">Endoplasmic reticulum membrane</location>
        <topology evidence="1">Single-pass membrane protein</topology>
    </subcellularLocation>
</comment>
<accession>A0A1G1VTC3</accession>
<evidence type="ECO:0000259" key="13">
    <source>
        <dbReference type="Pfam" id="PF00535"/>
    </source>
</evidence>
<evidence type="ECO:0000256" key="7">
    <source>
        <dbReference type="ARBA" id="ARBA00022692"/>
    </source>
</evidence>
<evidence type="ECO:0000256" key="3">
    <source>
        <dbReference type="ARBA" id="ARBA00006739"/>
    </source>
</evidence>
<dbReference type="InterPro" id="IPR029044">
    <property type="entry name" value="Nucleotide-diphossugar_trans"/>
</dbReference>
<evidence type="ECO:0000256" key="6">
    <source>
        <dbReference type="ARBA" id="ARBA00022679"/>
    </source>
</evidence>
<comment type="pathway">
    <text evidence="2">Protein modification; protein glycosylation.</text>
</comment>
<evidence type="ECO:0000256" key="12">
    <source>
        <dbReference type="ARBA" id="ARBA00045097"/>
    </source>
</evidence>
<dbReference type="CDD" id="cd04188">
    <property type="entry name" value="DPG_synthase"/>
    <property type="match status" value="1"/>
</dbReference>
<dbReference type="Proteomes" id="UP000179233">
    <property type="component" value="Unassembled WGS sequence"/>
</dbReference>
<keyword evidence="9" id="KW-0735">Signal-anchor</keyword>
<evidence type="ECO:0000256" key="9">
    <source>
        <dbReference type="ARBA" id="ARBA00022968"/>
    </source>
</evidence>
<dbReference type="PANTHER" id="PTHR10859">
    <property type="entry name" value="GLYCOSYL TRANSFERASE"/>
    <property type="match status" value="1"/>
</dbReference>
<dbReference type="InterPro" id="IPR035518">
    <property type="entry name" value="DPG_synthase"/>
</dbReference>
<keyword evidence="10" id="KW-1133">Transmembrane helix</keyword>
<comment type="similarity">
    <text evidence="3">Belongs to the glycosyltransferase 2 family.</text>
</comment>
<reference evidence="14 15" key="1">
    <citation type="journal article" date="2016" name="Nat. Commun.">
        <title>Thousands of microbial genomes shed light on interconnected biogeochemical processes in an aquifer system.</title>
        <authorList>
            <person name="Anantharaman K."/>
            <person name="Brown C.T."/>
            <person name="Hug L.A."/>
            <person name="Sharon I."/>
            <person name="Castelle C.J."/>
            <person name="Probst A.J."/>
            <person name="Thomas B.C."/>
            <person name="Singh A."/>
            <person name="Wilkins M.J."/>
            <person name="Karaoz U."/>
            <person name="Brodie E.L."/>
            <person name="Williams K.H."/>
            <person name="Hubbard S.S."/>
            <person name="Banfield J.F."/>
        </authorList>
    </citation>
    <scope>NUCLEOTIDE SEQUENCE [LARGE SCALE GENOMIC DNA]</scope>
</reference>
<feature type="domain" description="Glycosyltransferase 2-like" evidence="13">
    <location>
        <begin position="14"/>
        <end position="182"/>
    </location>
</feature>
<keyword evidence="5" id="KW-0328">Glycosyltransferase</keyword>
<keyword evidence="11" id="KW-0472">Membrane</keyword>
<dbReference type="SUPFAM" id="SSF53448">
    <property type="entry name" value="Nucleotide-diphospho-sugar transferases"/>
    <property type="match status" value="1"/>
</dbReference>
<dbReference type="GO" id="GO:0004581">
    <property type="term" value="F:dolichyl-phosphate beta-glucosyltransferase activity"/>
    <property type="evidence" value="ECO:0007669"/>
    <property type="project" value="UniProtKB-EC"/>
</dbReference>
<evidence type="ECO:0000256" key="1">
    <source>
        <dbReference type="ARBA" id="ARBA00004389"/>
    </source>
</evidence>
<gene>
    <name evidence="14" type="ORF">A2786_03685</name>
</gene>
<keyword evidence="6" id="KW-0808">Transferase</keyword>
<dbReference type="Pfam" id="PF00535">
    <property type="entry name" value="Glycos_transf_2"/>
    <property type="match status" value="1"/>
</dbReference>
<evidence type="ECO:0000313" key="14">
    <source>
        <dbReference type="EMBL" id="OGY18574.1"/>
    </source>
</evidence>
<evidence type="ECO:0000256" key="2">
    <source>
        <dbReference type="ARBA" id="ARBA00004922"/>
    </source>
</evidence>
<sequence length="252" mass="28351">MTSSPDTKKVSVEIAIPVFNEQAALPRCIEKLLKETRKEEFRNYEIALTIVNNASTDGTKAIAEKLSRRYDSVRLMNVPRKGRGGALRFCWDRSVSDILAYMDVDLSADLSHLPELLETIAGSKADIAIGSRLAKGARVSGRTLVRELMSQGYNTLITFFFGTHFTDAQCGFKALSKQAYRTLAPLLQNQNWFFDSEMLITASKLGMRIKEIPVNWRDDPSSTVKIARTAGEDFAGLWRLLVTQPWKKQKKL</sequence>
<dbReference type="PANTHER" id="PTHR10859:SF91">
    <property type="entry name" value="DOLICHYL-PHOSPHATE BETA-GLUCOSYLTRANSFERASE"/>
    <property type="match status" value="1"/>
</dbReference>
<keyword evidence="8" id="KW-0256">Endoplasmic reticulum</keyword>